<keyword evidence="1 3" id="KW-0812">Transmembrane</keyword>
<reference evidence="3 4" key="1">
    <citation type="submission" date="2015-09" db="EMBL/GenBank/DDBJ databases">
        <authorList>
            <consortium name="Swine Surveillance"/>
        </authorList>
    </citation>
    <scope>NUCLEOTIDE SEQUENCE [LARGE SCALE GENOMIC DNA]</scope>
    <source>
        <strain evidence="3 4">CECT 7557</strain>
    </source>
</reference>
<keyword evidence="1" id="KW-0472">Membrane</keyword>
<protein>
    <submittedName>
        <fullName evidence="3">Putative transmembrane protein (Alph_Pro_TM)</fullName>
    </submittedName>
</protein>
<keyword evidence="2" id="KW-0732">Signal</keyword>
<evidence type="ECO:0000256" key="1">
    <source>
        <dbReference type="SAM" id="Phobius"/>
    </source>
</evidence>
<dbReference type="Pfam" id="PF09608">
    <property type="entry name" value="Alph_Pro_TM"/>
    <property type="match status" value="1"/>
</dbReference>
<dbReference type="AlphaFoldDB" id="A0A0P1GKM3"/>
<feature type="signal peptide" evidence="2">
    <location>
        <begin position="1"/>
        <end position="23"/>
    </location>
</feature>
<keyword evidence="4" id="KW-1185">Reference proteome</keyword>
<name>A0A0P1GKM3_9RHOB</name>
<accession>A0A0P1GKM3</accession>
<dbReference type="EMBL" id="CYSD01000012">
    <property type="protein sequence ID" value="CUH75915.1"/>
    <property type="molecule type" value="Genomic_DNA"/>
</dbReference>
<feature type="chain" id="PRO_5006063533" evidence="2">
    <location>
        <begin position="24"/>
        <end position="256"/>
    </location>
</feature>
<proteinExistence type="predicted"/>
<sequence length="256" mass="27870">MRRLLSLLAICLPLLVLSRTATAEEVVLGLSQDQVAITATFNGSEILIFGAVKRESPLPDGAPLEVLVTVSGPQEPVMVRRKAREAGIWVNTDAVLVDHAPSFYTVATSAPLTQVLSDTEDLRHDVSIRRAIRLVGAGVEDGAAFSEAVIRIRENRGLYSLRENTVAVDQQTLFRTALSMPADLTEGLYATRIFLTRGGEVVSHYETTIEVSKVGLERFLFNLSRQQPVLYGILALVIASLAGWGASAVFQALRQR</sequence>
<keyword evidence="1" id="KW-1133">Transmembrane helix</keyword>
<dbReference type="Proteomes" id="UP000052022">
    <property type="component" value="Unassembled WGS sequence"/>
</dbReference>
<evidence type="ECO:0000256" key="2">
    <source>
        <dbReference type="SAM" id="SignalP"/>
    </source>
</evidence>
<evidence type="ECO:0000313" key="3">
    <source>
        <dbReference type="EMBL" id="CUH75915.1"/>
    </source>
</evidence>
<dbReference type="InterPro" id="IPR019088">
    <property type="entry name" value="CHP02186-rel_TM"/>
</dbReference>
<gene>
    <name evidence="3" type="ORF">TRM7557_00619</name>
</gene>
<dbReference type="RefSeq" id="WP_058288739.1">
    <property type="nucleotide sequence ID" value="NZ_CYSD01000012.1"/>
</dbReference>
<dbReference type="STRING" id="928856.SAMN04488049_103163"/>
<dbReference type="OrthoDB" id="9815212at2"/>
<feature type="transmembrane region" description="Helical" evidence="1">
    <location>
        <begin position="229"/>
        <end position="253"/>
    </location>
</feature>
<organism evidence="3 4">
    <name type="scientific">Tritonibacter multivorans</name>
    <dbReference type="NCBI Taxonomy" id="928856"/>
    <lineage>
        <taxon>Bacteria</taxon>
        <taxon>Pseudomonadati</taxon>
        <taxon>Pseudomonadota</taxon>
        <taxon>Alphaproteobacteria</taxon>
        <taxon>Rhodobacterales</taxon>
        <taxon>Paracoccaceae</taxon>
        <taxon>Tritonibacter</taxon>
    </lineage>
</organism>
<evidence type="ECO:0000313" key="4">
    <source>
        <dbReference type="Proteomes" id="UP000052022"/>
    </source>
</evidence>